<keyword evidence="9 13" id="KW-0456">Lyase</keyword>
<protein>
    <recommendedName>
        <fullName evidence="6">6-carboxy-5,6,7,8-tetrahydropterin synthase</fullName>
        <ecNumber evidence="5">4.1.2.50</ecNumber>
    </recommendedName>
    <alternativeName>
        <fullName evidence="10">Queuosine biosynthesis protein QueD</fullName>
    </alternativeName>
</protein>
<feature type="region of interest" description="Disordered" evidence="12">
    <location>
        <begin position="1"/>
        <end position="28"/>
    </location>
</feature>
<sequence length="141" mass="15802">MTTHVKPAHLESSTPASTEPTSQASKSVTRIGRTYRFESAHHLPLLPEGHKCKNVHGHNYRVEVIVSGALDARGFVMDFAEIDAEILPLIRKVDHRLLNDVEGLENPTAEIIATWFLQRITGCQSVRVYENDDCWAEVKIA</sequence>
<dbReference type="EC" id="4.1.2.50" evidence="5"/>
<dbReference type="EMBL" id="CP089391">
    <property type="protein sequence ID" value="WBL77933.1"/>
    <property type="molecule type" value="Genomic_DNA"/>
</dbReference>
<proteinExistence type="inferred from homology"/>
<keyword evidence="14" id="KW-1185">Reference proteome</keyword>
<evidence type="ECO:0000256" key="7">
    <source>
        <dbReference type="ARBA" id="ARBA00022723"/>
    </source>
</evidence>
<comment type="catalytic activity">
    <reaction evidence="11">
        <text>7,8-dihydroneopterin 3'-triphosphate + H2O = 6-carboxy-5,6,7,8-tetrahydropterin + triphosphate + acetaldehyde + 2 H(+)</text>
        <dbReference type="Rhea" id="RHEA:27966"/>
        <dbReference type="ChEBI" id="CHEBI:15343"/>
        <dbReference type="ChEBI" id="CHEBI:15377"/>
        <dbReference type="ChEBI" id="CHEBI:15378"/>
        <dbReference type="ChEBI" id="CHEBI:18036"/>
        <dbReference type="ChEBI" id="CHEBI:58462"/>
        <dbReference type="ChEBI" id="CHEBI:61032"/>
        <dbReference type="EC" id="4.1.2.50"/>
    </reaction>
</comment>
<accession>A0ABY7MHM7</accession>
<dbReference type="Pfam" id="PF01242">
    <property type="entry name" value="PTPS"/>
    <property type="match status" value="1"/>
</dbReference>
<comment type="pathway">
    <text evidence="3">Purine metabolism; 7-cyano-7-deazaguanine biosynthesis.</text>
</comment>
<name>A0ABY7MHM7_9BRAD</name>
<evidence type="ECO:0000256" key="5">
    <source>
        <dbReference type="ARBA" id="ARBA00012982"/>
    </source>
</evidence>
<dbReference type="PANTHER" id="PTHR12589:SF7">
    <property type="entry name" value="6-PYRUVOYL TETRAHYDROBIOPTERIN SYNTHASE"/>
    <property type="match status" value="1"/>
</dbReference>
<comment type="similarity">
    <text evidence="4">Belongs to the PTPS family. QueD subfamily.</text>
</comment>
<comment type="function">
    <text evidence="2">Catalyzes the conversion of 7,8-dihydroneopterin triphosphate (H2NTP) to 6-carboxy-5,6,7,8-tetrahydropterin (CPH4) and acetaldehyde.</text>
</comment>
<organism evidence="13 14">
    <name type="scientific">Bradyrhizobium xenonodulans</name>
    <dbReference type="NCBI Taxonomy" id="2736875"/>
    <lineage>
        <taxon>Bacteria</taxon>
        <taxon>Pseudomonadati</taxon>
        <taxon>Pseudomonadota</taxon>
        <taxon>Alphaproteobacteria</taxon>
        <taxon>Hyphomicrobiales</taxon>
        <taxon>Nitrobacteraceae</taxon>
        <taxon>Bradyrhizobium</taxon>
    </lineage>
</organism>
<dbReference type="PANTHER" id="PTHR12589">
    <property type="entry name" value="PYRUVOYL TETRAHYDROBIOPTERIN SYNTHASE"/>
    <property type="match status" value="1"/>
</dbReference>
<dbReference type="SUPFAM" id="SSF55620">
    <property type="entry name" value="Tetrahydrobiopterin biosynthesis enzymes-like"/>
    <property type="match status" value="1"/>
</dbReference>
<evidence type="ECO:0000256" key="9">
    <source>
        <dbReference type="ARBA" id="ARBA00023239"/>
    </source>
</evidence>
<evidence type="ECO:0000256" key="11">
    <source>
        <dbReference type="ARBA" id="ARBA00048807"/>
    </source>
</evidence>
<gene>
    <name evidence="13" type="primary">queD</name>
    <name evidence="13" type="ORF">I3J27_33960</name>
</gene>
<dbReference type="GO" id="GO:0070497">
    <property type="term" value="F:6-carboxytetrahydropterin synthase activity"/>
    <property type="evidence" value="ECO:0007669"/>
    <property type="project" value="UniProtKB-EC"/>
</dbReference>
<dbReference type="RefSeq" id="WP_270163224.1">
    <property type="nucleotide sequence ID" value="NZ_CP089391.1"/>
</dbReference>
<evidence type="ECO:0000256" key="1">
    <source>
        <dbReference type="ARBA" id="ARBA00001947"/>
    </source>
</evidence>
<evidence type="ECO:0000256" key="10">
    <source>
        <dbReference type="ARBA" id="ARBA00031449"/>
    </source>
</evidence>
<keyword evidence="8" id="KW-0862">Zinc</keyword>
<feature type="compositionally biased region" description="Low complexity" evidence="12">
    <location>
        <begin position="11"/>
        <end position="25"/>
    </location>
</feature>
<evidence type="ECO:0000256" key="6">
    <source>
        <dbReference type="ARBA" id="ARBA00018141"/>
    </source>
</evidence>
<evidence type="ECO:0000256" key="12">
    <source>
        <dbReference type="SAM" id="MobiDB-lite"/>
    </source>
</evidence>
<evidence type="ECO:0000256" key="2">
    <source>
        <dbReference type="ARBA" id="ARBA00002285"/>
    </source>
</evidence>
<comment type="cofactor">
    <cofactor evidence="1">
        <name>Zn(2+)</name>
        <dbReference type="ChEBI" id="CHEBI:29105"/>
    </cofactor>
</comment>
<dbReference type="InterPro" id="IPR038418">
    <property type="entry name" value="6-PTP_synth/QueD_sf"/>
</dbReference>
<dbReference type="NCBIfam" id="TIGR03367">
    <property type="entry name" value="queuosine_QueD"/>
    <property type="match status" value="1"/>
</dbReference>
<dbReference type="Gene3D" id="3.30.479.10">
    <property type="entry name" value="6-pyruvoyl tetrahydropterin synthase/QueD"/>
    <property type="match status" value="1"/>
</dbReference>
<keyword evidence="7" id="KW-0479">Metal-binding</keyword>
<evidence type="ECO:0000256" key="3">
    <source>
        <dbReference type="ARBA" id="ARBA00005061"/>
    </source>
</evidence>
<reference evidence="13" key="1">
    <citation type="submission" date="2021-12" db="EMBL/GenBank/DDBJ databases">
        <title>Bradyrhizobium xenonodulans sp. nov.</title>
        <authorList>
            <person name="Claassens R."/>
            <person name="Venter S.N."/>
            <person name="Beukes C.W."/>
            <person name="Stepkowski T."/>
            <person name="Steenkamp E.T."/>
        </authorList>
    </citation>
    <scope>NUCLEOTIDE SEQUENCE</scope>
    <source>
        <strain evidence="13">14AB</strain>
    </source>
</reference>
<dbReference type="Proteomes" id="UP001179614">
    <property type="component" value="Chromosome"/>
</dbReference>
<evidence type="ECO:0000256" key="8">
    <source>
        <dbReference type="ARBA" id="ARBA00022833"/>
    </source>
</evidence>
<evidence type="ECO:0000256" key="4">
    <source>
        <dbReference type="ARBA" id="ARBA00008900"/>
    </source>
</evidence>
<evidence type="ECO:0000313" key="13">
    <source>
        <dbReference type="EMBL" id="WBL77933.1"/>
    </source>
</evidence>
<evidence type="ECO:0000313" key="14">
    <source>
        <dbReference type="Proteomes" id="UP001179614"/>
    </source>
</evidence>
<dbReference type="InterPro" id="IPR007115">
    <property type="entry name" value="6-PTP_synth/QueD"/>
</dbReference>